<accession>A0A7W6JZN7</accession>
<sequence length="33" mass="3503">MEDTVQKSCWGVTARALFAIVGLMAVAFLFGGI</sequence>
<dbReference type="Proteomes" id="UP000584824">
    <property type="component" value="Unassembled WGS sequence"/>
</dbReference>
<proteinExistence type="predicted"/>
<keyword evidence="3" id="KW-1185">Reference proteome</keyword>
<evidence type="ECO:0000256" key="1">
    <source>
        <dbReference type="SAM" id="Phobius"/>
    </source>
</evidence>
<organism evidence="2 3">
    <name type="scientific">Allorhizobium borbori</name>
    <dbReference type="NCBI Taxonomy" id="485907"/>
    <lineage>
        <taxon>Bacteria</taxon>
        <taxon>Pseudomonadati</taxon>
        <taxon>Pseudomonadota</taxon>
        <taxon>Alphaproteobacteria</taxon>
        <taxon>Hyphomicrobiales</taxon>
        <taxon>Rhizobiaceae</taxon>
        <taxon>Rhizobium/Agrobacterium group</taxon>
        <taxon>Allorhizobium</taxon>
    </lineage>
</organism>
<protein>
    <submittedName>
        <fullName evidence="2">Uncharacterized protein</fullName>
    </submittedName>
</protein>
<comment type="caution">
    <text evidence="2">The sequence shown here is derived from an EMBL/GenBank/DDBJ whole genome shotgun (WGS) entry which is preliminary data.</text>
</comment>
<name>A0A7W6JZN7_9HYPH</name>
<keyword evidence="1" id="KW-1133">Transmembrane helix</keyword>
<gene>
    <name evidence="2" type="ORF">GGQ66_001010</name>
</gene>
<reference evidence="2 3" key="1">
    <citation type="submission" date="2020-08" db="EMBL/GenBank/DDBJ databases">
        <title>Genomic Encyclopedia of Type Strains, Phase IV (KMG-IV): sequencing the most valuable type-strain genomes for metagenomic binning, comparative biology and taxonomic classification.</title>
        <authorList>
            <person name="Goeker M."/>
        </authorList>
    </citation>
    <scope>NUCLEOTIDE SEQUENCE [LARGE SCALE GENOMIC DNA]</scope>
    <source>
        <strain evidence="2 3">DSM 26385</strain>
    </source>
</reference>
<evidence type="ECO:0000313" key="2">
    <source>
        <dbReference type="EMBL" id="MBB4102475.1"/>
    </source>
</evidence>
<evidence type="ECO:0000313" key="3">
    <source>
        <dbReference type="Proteomes" id="UP000584824"/>
    </source>
</evidence>
<keyword evidence="1" id="KW-0812">Transmembrane</keyword>
<keyword evidence="1" id="KW-0472">Membrane</keyword>
<dbReference type="AlphaFoldDB" id="A0A7W6JZN7"/>
<dbReference type="EMBL" id="JACIDU010000003">
    <property type="protein sequence ID" value="MBB4102475.1"/>
    <property type="molecule type" value="Genomic_DNA"/>
</dbReference>
<feature type="transmembrane region" description="Helical" evidence="1">
    <location>
        <begin position="12"/>
        <end position="31"/>
    </location>
</feature>